<dbReference type="RefSeq" id="WP_094014252.1">
    <property type="nucleotide sequence ID" value="NZ_NMQW01000011.1"/>
</dbReference>
<comment type="caution">
    <text evidence="1">The sequence shown here is derived from an EMBL/GenBank/DDBJ whole genome shotgun (WGS) entry which is preliminary data.</text>
</comment>
<protein>
    <submittedName>
        <fullName evidence="1">Spore gernimation protein GerPD</fullName>
    </submittedName>
</protein>
<dbReference type="Proteomes" id="UP000215509">
    <property type="component" value="Unassembled WGS sequence"/>
</dbReference>
<evidence type="ECO:0000313" key="1">
    <source>
        <dbReference type="EMBL" id="OXM86993.1"/>
    </source>
</evidence>
<dbReference type="AlphaFoldDB" id="A0A229UUH6"/>
<dbReference type="OrthoDB" id="2455313at2"/>
<evidence type="ECO:0000313" key="2">
    <source>
        <dbReference type="Proteomes" id="UP000215509"/>
    </source>
</evidence>
<proteinExistence type="predicted"/>
<sequence length="72" mass="7610">MKMTVTNKCIRVGSIKISGVGSASIVLIGDAEVITSSSRFDTPADSFVYSPNVPLNPANALMPPSDRVREEA</sequence>
<name>A0A229UUH6_9BACL</name>
<dbReference type="EMBL" id="NMQW01000011">
    <property type="protein sequence ID" value="OXM86993.1"/>
    <property type="molecule type" value="Genomic_DNA"/>
</dbReference>
<accession>A0A229UUH6</accession>
<gene>
    <name evidence="1" type="ORF">CF651_07575</name>
</gene>
<keyword evidence="2" id="KW-1185">Reference proteome</keyword>
<organism evidence="1 2">
    <name type="scientific">Paenibacillus rigui</name>
    <dbReference type="NCBI Taxonomy" id="554312"/>
    <lineage>
        <taxon>Bacteria</taxon>
        <taxon>Bacillati</taxon>
        <taxon>Bacillota</taxon>
        <taxon>Bacilli</taxon>
        <taxon>Bacillales</taxon>
        <taxon>Paenibacillaceae</taxon>
        <taxon>Paenibacillus</taxon>
    </lineage>
</organism>
<reference evidence="1 2" key="1">
    <citation type="submission" date="2017-07" db="EMBL/GenBank/DDBJ databases">
        <title>Genome sequencing and assembly of Paenibacillus rigui.</title>
        <authorList>
            <person name="Mayilraj S."/>
        </authorList>
    </citation>
    <scope>NUCLEOTIDE SEQUENCE [LARGE SCALE GENOMIC DNA]</scope>
    <source>
        <strain evidence="1 2">JCM 16352</strain>
    </source>
</reference>